<gene>
    <name evidence="3" type="ORF">K7G82_24295</name>
</gene>
<dbReference type="RefSeq" id="WP_222992553.1">
    <property type="nucleotide sequence ID" value="NZ_JAINVV010000012.1"/>
</dbReference>
<feature type="signal peptide" evidence="1">
    <location>
        <begin position="1"/>
        <end position="21"/>
    </location>
</feature>
<comment type="caution">
    <text evidence="3">The sequence shown here is derived from an EMBL/GenBank/DDBJ whole genome shotgun (WGS) entry which is preliminary data.</text>
</comment>
<feature type="domain" description="Putative auto-transporter adhesin head GIN" evidence="2">
    <location>
        <begin position="31"/>
        <end position="218"/>
    </location>
</feature>
<proteinExistence type="predicted"/>
<dbReference type="InterPro" id="IPR021255">
    <property type="entry name" value="DUF2807"/>
</dbReference>
<accession>A0ABS7PVY9</accession>
<evidence type="ECO:0000313" key="4">
    <source>
        <dbReference type="Proteomes" id="UP000706039"/>
    </source>
</evidence>
<feature type="chain" id="PRO_5045129267" evidence="1">
    <location>
        <begin position="22"/>
        <end position="237"/>
    </location>
</feature>
<dbReference type="Pfam" id="PF10988">
    <property type="entry name" value="DUF2807"/>
    <property type="match status" value="1"/>
</dbReference>
<evidence type="ECO:0000256" key="1">
    <source>
        <dbReference type="SAM" id="SignalP"/>
    </source>
</evidence>
<dbReference type="Gene3D" id="2.160.20.120">
    <property type="match status" value="1"/>
</dbReference>
<protein>
    <submittedName>
        <fullName evidence="3">DUF2807 domain-containing protein</fullName>
    </submittedName>
</protein>
<reference evidence="3 4" key="1">
    <citation type="submission" date="2021-08" db="EMBL/GenBank/DDBJ databases">
        <authorList>
            <person name="Tuo L."/>
        </authorList>
    </citation>
    <scope>NUCLEOTIDE SEQUENCE [LARGE SCALE GENOMIC DNA]</scope>
    <source>
        <strain evidence="3 4">JCM 31229</strain>
    </source>
</reference>
<keyword evidence="4" id="KW-1185">Reference proteome</keyword>
<evidence type="ECO:0000259" key="2">
    <source>
        <dbReference type="Pfam" id="PF10988"/>
    </source>
</evidence>
<sequence>MNIRQFAVAFMLLAPATPLTAAERVETVTSFDRIHIDGPYRVEVITGRGASARLSGSREALDRITVNVQGTSLTIRTNRTGWTGGWPGEDKAGPVTIRVTTGELRAASVSGSGSISIDRIRGARVQLGVEGSGQLKIGRTEADRLDMTLLGSGAIAIAGAVKSASAIVRGSASIDGAALVANDLNVSSESAGTVALGARNSATVKATGSGEVRIAGAPACTVTALGSGQVYCGAAKK</sequence>
<name>A0ABS7PVY9_9SPHN</name>
<keyword evidence="1" id="KW-0732">Signal</keyword>
<organism evidence="3 4">
    <name type="scientific">Sphingomonas colocasiae</name>
    <dbReference type="NCBI Taxonomy" id="1848973"/>
    <lineage>
        <taxon>Bacteria</taxon>
        <taxon>Pseudomonadati</taxon>
        <taxon>Pseudomonadota</taxon>
        <taxon>Alphaproteobacteria</taxon>
        <taxon>Sphingomonadales</taxon>
        <taxon>Sphingomonadaceae</taxon>
        <taxon>Sphingomonas</taxon>
    </lineage>
</organism>
<evidence type="ECO:0000313" key="3">
    <source>
        <dbReference type="EMBL" id="MBY8825448.1"/>
    </source>
</evidence>
<dbReference type="EMBL" id="JAINVV010000012">
    <property type="protein sequence ID" value="MBY8825448.1"/>
    <property type="molecule type" value="Genomic_DNA"/>
</dbReference>
<dbReference type="Proteomes" id="UP000706039">
    <property type="component" value="Unassembled WGS sequence"/>
</dbReference>